<evidence type="ECO:0000313" key="3">
    <source>
        <dbReference type="Proteomes" id="UP000784294"/>
    </source>
</evidence>
<protein>
    <submittedName>
        <fullName evidence="2">Uncharacterized protein</fullName>
    </submittedName>
</protein>
<dbReference type="OrthoDB" id="6270331at2759"/>
<name>A0A3S5BNX3_9PLAT</name>
<accession>A0A3S5BNX3</accession>
<dbReference type="AlphaFoldDB" id="A0A3S5BNX3"/>
<feature type="transmembrane region" description="Helical" evidence="1">
    <location>
        <begin position="84"/>
        <end position="101"/>
    </location>
</feature>
<reference evidence="2" key="1">
    <citation type="submission" date="2018-11" db="EMBL/GenBank/DDBJ databases">
        <authorList>
            <consortium name="Pathogen Informatics"/>
        </authorList>
    </citation>
    <scope>NUCLEOTIDE SEQUENCE</scope>
</reference>
<organism evidence="2 3">
    <name type="scientific">Protopolystoma xenopodis</name>
    <dbReference type="NCBI Taxonomy" id="117903"/>
    <lineage>
        <taxon>Eukaryota</taxon>
        <taxon>Metazoa</taxon>
        <taxon>Spiralia</taxon>
        <taxon>Lophotrochozoa</taxon>
        <taxon>Platyhelminthes</taxon>
        <taxon>Monogenea</taxon>
        <taxon>Polyopisthocotylea</taxon>
        <taxon>Polystomatidea</taxon>
        <taxon>Polystomatidae</taxon>
        <taxon>Protopolystoma</taxon>
    </lineage>
</organism>
<keyword evidence="1" id="KW-1133">Transmembrane helix</keyword>
<feature type="transmembrane region" description="Helical" evidence="1">
    <location>
        <begin position="52"/>
        <end position="72"/>
    </location>
</feature>
<evidence type="ECO:0000256" key="1">
    <source>
        <dbReference type="SAM" id="Phobius"/>
    </source>
</evidence>
<dbReference type="Proteomes" id="UP000784294">
    <property type="component" value="Unassembled WGS sequence"/>
</dbReference>
<gene>
    <name evidence="2" type="ORF">PXEA_LOCUS25961</name>
</gene>
<keyword evidence="1" id="KW-0812">Transmembrane</keyword>
<sequence>MAKSIDITTHCTLALPYLPSALPPPFLQLVPHASTTMHNTHNSFTCKTHLHWSIYICCILYITLLHSLSHGGLQVVLASSTKDVASPLHALFLTLAILGLWNSKTTLPSTTSSSSLVARYLAPEELARVVSGGALQVAVSRVLTAARSLRLGDVISSASATRCAVIELASASKFIL</sequence>
<dbReference type="EMBL" id="CAAALY010244288">
    <property type="protein sequence ID" value="VEL32521.1"/>
    <property type="molecule type" value="Genomic_DNA"/>
</dbReference>
<keyword evidence="3" id="KW-1185">Reference proteome</keyword>
<keyword evidence="1" id="KW-0472">Membrane</keyword>
<proteinExistence type="predicted"/>
<evidence type="ECO:0000313" key="2">
    <source>
        <dbReference type="EMBL" id="VEL32521.1"/>
    </source>
</evidence>
<comment type="caution">
    <text evidence="2">The sequence shown here is derived from an EMBL/GenBank/DDBJ whole genome shotgun (WGS) entry which is preliminary data.</text>
</comment>